<dbReference type="GeneID" id="44998953"/>
<evidence type="ECO:0000313" key="2">
    <source>
        <dbReference type="EMBL" id="AAK80430.1"/>
    </source>
</evidence>
<dbReference type="AlphaFoldDB" id="Q97G93"/>
<name>Q97G93_CLOAB</name>
<sequence length="114" mass="13153">MASSEEFMEYVSEQISGAGKITYRKMFGDYGVYCNGKIIGLVCDNQFFLKVTKIGRELLKEVVEAPAYNGARPSFLIEDLEDREYLAKLVYETYEELPIKKSKKRKKETIKVAY</sequence>
<dbReference type="KEGG" id="cac:CA_C2476"/>
<dbReference type="Gene3D" id="3.30.1460.30">
    <property type="entry name" value="YgaC/TfoX-N like chaperone"/>
    <property type="match status" value="1"/>
</dbReference>
<dbReference type="STRING" id="272562.CA_C2476"/>
<evidence type="ECO:0000259" key="1">
    <source>
        <dbReference type="Pfam" id="PF04993"/>
    </source>
</evidence>
<gene>
    <name evidence="2" type="ordered locus">CA_C2476</name>
</gene>
<reference evidence="2 3" key="1">
    <citation type="journal article" date="2001" name="J. Bacteriol.">
        <title>Genome sequence and comparative analysis of the solvent-producing bacterium Clostridium acetobutylicum.</title>
        <authorList>
            <person name="Nolling J."/>
            <person name="Breton G."/>
            <person name="Omelchenko M.V."/>
            <person name="Makarova K.S."/>
            <person name="Zeng Q."/>
            <person name="Gibson R."/>
            <person name="Lee H.M."/>
            <person name="Dubois J."/>
            <person name="Qiu D."/>
            <person name="Hitti J."/>
            <person name="Wolf Y.I."/>
            <person name="Tatusov R.L."/>
            <person name="Sabathe F."/>
            <person name="Doucette-Stamm L."/>
            <person name="Soucaille P."/>
            <person name="Daly M.J."/>
            <person name="Bennett G.N."/>
            <person name="Koonin E.V."/>
            <person name="Smith D.R."/>
        </authorList>
    </citation>
    <scope>NUCLEOTIDE SEQUENCE [LARGE SCALE GENOMIC DNA]</scope>
    <source>
        <strain evidence="3">ATCC 824 / DSM 792 / JCM 1419 / LMG 5710 / VKM B-1787</strain>
    </source>
</reference>
<dbReference type="SUPFAM" id="SSF159894">
    <property type="entry name" value="YgaC/TfoX-N like"/>
    <property type="match status" value="1"/>
</dbReference>
<dbReference type="InterPro" id="IPR007076">
    <property type="entry name" value="TfoX_N"/>
</dbReference>
<dbReference type="Pfam" id="PF04993">
    <property type="entry name" value="TfoX_N"/>
    <property type="match status" value="1"/>
</dbReference>
<keyword evidence="3" id="KW-1185">Reference proteome</keyword>
<organism evidence="2 3">
    <name type="scientific">Clostridium acetobutylicum (strain ATCC 824 / DSM 792 / JCM 1419 / IAM 19013 / LMG 5710 / NBRC 13948 / NRRL B-527 / VKM B-1787 / 2291 / W)</name>
    <dbReference type="NCBI Taxonomy" id="272562"/>
    <lineage>
        <taxon>Bacteria</taxon>
        <taxon>Bacillati</taxon>
        <taxon>Bacillota</taxon>
        <taxon>Clostridia</taxon>
        <taxon>Eubacteriales</taxon>
        <taxon>Clostridiaceae</taxon>
        <taxon>Clostridium</taxon>
    </lineage>
</organism>
<dbReference type="Proteomes" id="UP000000814">
    <property type="component" value="Chromosome"/>
</dbReference>
<accession>Q97G93</accession>
<dbReference type="PIR" id="C97205">
    <property type="entry name" value="C97205"/>
</dbReference>
<protein>
    <submittedName>
        <fullName evidence="2">Uncharacterized protein, homolog of Spirochaeta aurantia (Gi:152901)</fullName>
    </submittedName>
</protein>
<feature type="domain" description="TfoX N-terminal" evidence="1">
    <location>
        <begin position="13"/>
        <end position="93"/>
    </location>
</feature>
<proteinExistence type="predicted"/>
<dbReference type="EMBL" id="AE001437">
    <property type="protein sequence ID" value="AAK80430.1"/>
    <property type="molecule type" value="Genomic_DNA"/>
</dbReference>
<dbReference type="eggNOG" id="COG3070">
    <property type="taxonomic scope" value="Bacteria"/>
</dbReference>
<dbReference type="RefSeq" id="WP_010965771.1">
    <property type="nucleotide sequence ID" value="NC_003030.1"/>
</dbReference>
<dbReference type="OrthoDB" id="4772335at2"/>
<evidence type="ECO:0000313" key="3">
    <source>
        <dbReference type="Proteomes" id="UP000000814"/>
    </source>
</evidence>
<dbReference type="HOGENOM" id="CLU_151771_1_0_9"/>
<dbReference type="PATRIC" id="fig|272562.8.peg.2672"/>